<evidence type="ECO:0000259" key="7">
    <source>
        <dbReference type="PROSITE" id="PS50071"/>
    </source>
</evidence>
<evidence type="ECO:0000313" key="9">
    <source>
        <dbReference type="Proteomes" id="UP000812966"/>
    </source>
</evidence>
<accession>A0A8K0JFI5</accession>
<feature type="region of interest" description="Disordered" evidence="6">
    <location>
        <begin position="613"/>
        <end position="661"/>
    </location>
</feature>
<proteinExistence type="predicted"/>
<evidence type="ECO:0000256" key="5">
    <source>
        <dbReference type="RuleBase" id="RU000682"/>
    </source>
</evidence>
<dbReference type="Gene3D" id="1.10.10.60">
    <property type="entry name" value="Homeodomain-like"/>
    <property type="match status" value="1"/>
</dbReference>
<dbReference type="GO" id="GO:0030154">
    <property type="term" value="P:cell differentiation"/>
    <property type="evidence" value="ECO:0007669"/>
    <property type="project" value="TreeGrafter"/>
</dbReference>
<sequence length="721" mass="78111">MATLTVQNAQPGLVPASSYLHTTSPNGSSTGTHRDEPYINSMSPSPVPLHGSNHAGPMLGMQYDGGMPRMSNAGRRASSPAALYQQGQMMSFAAPSNMYSNGNGYGQPAVVPPAGTNPLSTFLVDRPPLPNHSLSHSVGPSVPMWQQGTASMQGRATQNGMNASSFRRGSLGGHLATQQEHAASGYSNNDVHPTLDFHHQFHHSTMYDTYQVKHRKRTSPEQLSVLEKSFDENCKPSAVTRKLLADQIGMTPRSVQVWFQNRRQKRKMLERKKAEEDDADDEEPAATQGFTSMLHIRGEHDMSGNGHHLEAMRANELDGWSSRHPLYDAPEKNGHSGPAAAAGSDAVAGQNASLYGYPRGQPPHPQNPARYGHSTVPGRRGSLPYPPPIVINGSNRLVPQTERPTKSQIPMHLAMTLGGRRASLPVNSRSFSLGSFTPPRNGAPSQRLPMPSKRELSPIVDQDPQQPFDTSLLTAFSPDEMHPPVDGISLYNGSVPGPLPNPAFSFGFNDPNAPPINVNDSALPLMTPFADHHGLPSANYMYRDRIGSMTSIFSQETTDSNADTIGEYPYMGNFDQDGARILLPDENLMLPIEFDSNARRASAPADLLQKVNLSSDNKKRQSPLNQSFNFGSNNAVPNEHISESSNGHASDHSGHLSSIGSSIVNGDQQPYIYPLTALHDHGGLQSQGLNDLAFHEQVGGTAAYQRSSLDNSESWTNGGWQ</sequence>
<reference evidence="8" key="1">
    <citation type="submission" date="2020-04" db="EMBL/GenBank/DDBJ databases">
        <title>Analysis of mating type loci in Filobasidium floriforme.</title>
        <authorList>
            <person name="Nowrousian M."/>
        </authorList>
    </citation>
    <scope>NUCLEOTIDE SEQUENCE</scope>
    <source>
        <strain evidence="8">CBS 6242</strain>
    </source>
</reference>
<feature type="DNA-binding region" description="Homeobox" evidence="4">
    <location>
        <begin position="211"/>
        <end position="270"/>
    </location>
</feature>
<dbReference type="GO" id="GO:0000978">
    <property type="term" value="F:RNA polymerase II cis-regulatory region sequence-specific DNA binding"/>
    <property type="evidence" value="ECO:0007669"/>
    <property type="project" value="TreeGrafter"/>
</dbReference>
<organism evidence="8 9">
    <name type="scientific">Filobasidium floriforme</name>
    <dbReference type="NCBI Taxonomy" id="5210"/>
    <lineage>
        <taxon>Eukaryota</taxon>
        <taxon>Fungi</taxon>
        <taxon>Dikarya</taxon>
        <taxon>Basidiomycota</taxon>
        <taxon>Agaricomycotina</taxon>
        <taxon>Tremellomycetes</taxon>
        <taxon>Filobasidiales</taxon>
        <taxon>Filobasidiaceae</taxon>
        <taxon>Filobasidium</taxon>
    </lineage>
</organism>
<feature type="compositionally biased region" description="Polar residues" evidence="6">
    <location>
        <begin position="622"/>
        <end position="636"/>
    </location>
</feature>
<feature type="region of interest" description="Disordered" evidence="6">
    <location>
        <begin position="322"/>
        <end position="375"/>
    </location>
</feature>
<dbReference type="AlphaFoldDB" id="A0A8K0JFI5"/>
<dbReference type="SUPFAM" id="SSF46689">
    <property type="entry name" value="Homeodomain-like"/>
    <property type="match status" value="1"/>
</dbReference>
<dbReference type="GO" id="GO:0005634">
    <property type="term" value="C:nucleus"/>
    <property type="evidence" value="ECO:0007669"/>
    <property type="project" value="UniProtKB-SubCell"/>
</dbReference>
<evidence type="ECO:0000256" key="4">
    <source>
        <dbReference type="PROSITE-ProRule" id="PRU00108"/>
    </source>
</evidence>
<keyword evidence="2 4" id="KW-0371">Homeobox</keyword>
<keyword evidence="9" id="KW-1185">Reference proteome</keyword>
<dbReference type="InterPro" id="IPR009057">
    <property type="entry name" value="Homeodomain-like_sf"/>
</dbReference>
<feature type="region of interest" description="Disordered" evidence="6">
    <location>
        <begin position="15"/>
        <end position="38"/>
    </location>
</feature>
<dbReference type="GO" id="GO:0000981">
    <property type="term" value="F:DNA-binding transcription factor activity, RNA polymerase II-specific"/>
    <property type="evidence" value="ECO:0007669"/>
    <property type="project" value="InterPro"/>
</dbReference>
<feature type="compositionally biased region" description="Low complexity" evidence="6">
    <location>
        <begin position="337"/>
        <end position="352"/>
    </location>
</feature>
<evidence type="ECO:0000256" key="1">
    <source>
        <dbReference type="ARBA" id="ARBA00023125"/>
    </source>
</evidence>
<dbReference type="PANTHER" id="PTHR24324:SF9">
    <property type="entry name" value="HOMEOBOX DOMAIN-CONTAINING PROTEIN"/>
    <property type="match status" value="1"/>
</dbReference>
<evidence type="ECO:0000313" key="8">
    <source>
        <dbReference type="EMBL" id="KAG7528312.1"/>
    </source>
</evidence>
<dbReference type="Proteomes" id="UP000812966">
    <property type="component" value="Unassembled WGS sequence"/>
</dbReference>
<dbReference type="InterPro" id="IPR017970">
    <property type="entry name" value="Homeobox_CS"/>
</dbReference>
<gene>
    <name evidence="8" type="ORF">FFLO_06252</name>
</gene>
<feature type="region of interest" description="Disordered" evidence="6">
    <location>
        <begin position="432"/>
        <end position="451"/>
    </location>
</feature>
<dbReference type="Pfam" id="PF00046">
    <property type="entry name" value="Homeodomain"/>
    <property type="match status" value="1"/>
</dbReference>
<comment type="caution">
    <text evidence="8">The sequence shown here is derived from an EMBL/GenBank/DDBJ whole genome shotgun (WGS) entry which is preliminary data.</text>
</comment>
<dbReference type="PANTHER" id="PTHR24324">
    <property type="entry name" value="HOMEOBOX PROTEIN HHEX"/>
    <property type="match status" value="1"/>
</dbReference>
<dbReference type="OrthoDB" id="6159439at2759"/>
<evidence type="ECO:0000256" key="6">
    <source>
        <dbReference type="SAM" id="MobiDB-lite"/>
    </source>
</evidence>
<dbReference type="InterPro" id="IPR001356">
    <property type="entry name" value="HD"/>
</dbReference>
<evidence type="ECO:0000256" key="2">
    <source>
        <dbReference type="ARBA" id="ARBA00023155"/>
    </source>
</evidence>
<feature type="compositionally biased region" description="Basic and acidic residues" evidence="6">
    <location>
        <begin position="325"/>
        <end position="334"/>
    </location>
</feature>
<dbReference type="SMART" id="SM00389">
    <property type="entry name" value="HOX"/>
    <property type="match status" value="1"/>
</dbReference>
<evidence type="ECO:0000256" key="3">
    <source>
        <dbReference type="ARBA" id="ARBA00023242"/>
    </source>
</evidence>
<feature type="compositionally biased region" description="Polar residues" evidence="6">
    <location>
        <begin position="19"/>
        <end position="31"/>
    </location>
</feature>
<feature type="domain" description="Homeobox" evidence="7">
    <location>
        <begin position="209"/>
        <end position="269"/>
    </location>
</feature>
<name>A0A8K0JFI5_9TREE</name>
<dbReference type="InterPro" id="IPR051000">
    <property type="entry name" value="Homeobox_DNA-bind_prot"/>
</dbReference>
<keyword evidence="3 4" id="KW-0539">Nucleus</keyword>
<dbReference type="EMBL" id="JABELV010000191">
    <property type="protein sequence ID" value="KAG7528312.1"/>
    <property type="molecule type" value="Genomic_DNA"/>
</dbReference>
<keyword evidence="1 4" id="KW-0238">DNA-binding</keyword>
<comment type="subcellular location">
    <subcellularLocation>
        <location evidence="4 5">Nucleus</location>
    </subcellularLocation>
</comment>
<protein>
    <recommendedName>
        <fullName evidence="7">Homeobox domain-containing protein</fullName>
    </recommendedName>
</protein>
<dbReference type="PROSITE" id="PS00027">
    <property type="entry name" value="HOMEOBOX_1"/>
    <property type="match status" value="1"/>
</dbReference>
<dbReference type="CDD" id="cd00086">
    <property type="entry name" value="homeodomain"/>
    <property type="match status" value="1"/>
</dbReference>
<dbReference type="PROSITE" id="PS50071">
    <property type="entry name" value="HOMEOBOX_2"/>
    <property type="match status" value="1"/>
</dbReference>